<protein>
    <recommendedName>
        <fullName evidence="4">Endonuclease/exonuclease/phosphatase domain-containing protein</fullName>
    </recommendedName>
</protein>
<keyword evidence="1" id="KW-1133">Transmembrane helix</keyword>
<name>A0A3P7MCQ3_DIBLA</name>
<dbReference type="PANTHER" id="PTHR47027">
    <property type="entry name" value="REVERSE TRANSCRIPTASE DOMAIN-CONTAINING PROTEIN"/>
    <property type="match status" value="1"/>
</dbReference>
<keyword evidence="1" id="KW-0472">Membrane</keyword>
<dbReference type="AlphaFoldDB" id="A0A3P7MCQ3"/>
<dbReference type="OrthoDB" id="6142323at2759"/>
<dbReference type="Gene3D" id="3.60.10.10">
    <property type="entry name" value="Endonuclease/exonuclease/phosphatase"/>
    <property type="match status" value="1"/>
</dbReference>
<dbReference type="InterPro" id="IPR036691">
    <property type="entry name" value="Endo/exonu/phosph_ase_sf"/>
</dbReference>
<gene>
    <name evidence="2" type="ORF">DILT_LOCUS13801</name>
</gene>
<proteinExistence type="predicted"/>
<accession>A0A3P7MCQ3</accession>
<dbReference type="PANTHER" id="PTHR47027:SF20">
    <property type="entry name" value="REVERSE TRANSCRIPTASE-LIKE PROTEIN WITH RNA-DIRECTED DNA POLYMERASE DOMAIN"/>
    <property type="match status" value="1"/>
</dbReference>
<organism evidence="2 3">
    <name type="scientific">Dibothriocephalus latus</name>
    <name type="common">Fish tapeworm</name>
    <name type="synonym">Diphyllobothrium latum</name>
    <dbReference type="NCBI Taxonomy" id="60516"/>
    <lineage>
        <taxon>Eukaryota</taxon>
        <taxon>Metazoa</taxon>
        <taxon>Spiralia</taxon>
        <taxon>Lophotrochozoa</taxon>
        <taxon>Platyhelminthes</taxon>
        <taxon>Cestoda</taxon>
        <taxon>Eucestoda</taxon>
        <taxon>Diphyllobothriidea</taxon>
        <taxon>Diphyllobothriidae</taxon>
        <taxon>Dibothriocephalus</taxon>
    </lineage>
</organism>
<sequence length="357" mass="40132">MMRAKIPDSDAQEIKVAGADFNFILYRNDPHDSSGRHGVAITLSQQASRAILAQEPANERMIHVRLKVFIRNIFVFAVCAITTAADRRDKEMFCSQLKILLERLPRRDLRIVAGNWNGRTGPHDSTNGHLIGRIGFASQCENEAHLSSVPKMPRDVANIRQSNTTEALSRDIRSRFTTRADRETIGKVFSLSDSFLEVNGGVIADNATKVERWREHYEYLLNFDRETTAPPAPIYNRASPSLTYPVSCDRLSDNWGSCILVPVPKNGNKTRYGSYRGISLINIAAKIFAIVLLGRFQSVRNSRTRYNQARFRAGRGCVDQLFTLRRILEFRHSYQQLSALPSLSLCSILSVVTSDGG</sequence>
<evidence type="ECO:0000313" key="3">
    <source>
        <dbReference type="Proteomes" id="UP000281553"/>
    </source>
</evidence>
<reference evidence="2 3" key="1">
    <citation type="submission" date="2018-11" db="EMBL/GenBank/DDBJ databases">
        <authorList>
            <consortium name="Pathogen Informatics"/>
        </authorList>
    </citation>
    <scope>NUCLEOTIDE SEQUENCE [LARGE SCALE GENOMIC DNA]</scope>
</reference>
<evidence type="ECO:0008006" key="4">
    <source>
        <dbReference type="Google" id="ProtNLM"/>
    </source>
</evidence>
<evidence type="ECO:0000313" key="2">
    <source>
        <dbReference type="EMBL" id="VDN21293.1"/>
    </source>
</evidence>
<dbReference type="EMBL" id="UYRU01071667">
    <property type="protein sequence ID" value="VDN21293.1"/>
    <property type="molecule type" value="Genomic_DNA"/>
</dbReference>
<keyword evidence="3" id="KW-1185">Reference proteome</keyword>
<evidence type="ECO:0000256" key="1">
    <source>
        <dbReference type="SAM" id="Phobius"/>
    </source>
</evidence>
<feature type="transmembrane region" description="Helical" evidence="1">
    <location>
        <begin position="68"/>
        <end position="85"/>
    </location>
</feature>
<dbReference type="Proteomes" id="UP000281553">
    <property type="component" value="Unassembled WGS sequence"/>
</dbReference>
<keyword evidence="1" id="KW-0812">Transmembrane</keyword>